<keyword evidence="7 8" id="KW-0472">Membrane</keyword>
<dbReference type="PANTHER" id="PTHR24223">
    <property type="entry name" value="ATP-BINDING CASSETTE SUB-FAMILY C"/>
    <property type="match status" value="1"/>
</dbReference>
<dbReference type="GO" id="GO:0140359">
    <property type="term" value="F:ABC-type transporter activity"/>
    <property type="evidence" value="ECO:0007669"/>
    <property type="project" value="InterPro"/>
</dbReference>
<dbReference type="EMBL" id="MSPT01000011">
    <property type="protein sequence ID" value="ONK27101.1"/>
    <property type="molecule type" value="Genomic_DNA"/>
</dbReference>
<dbReference type="InterPro" id="IPR050173">
    <property type="entry name" value="ABC_transporter_C-like"/>
</dbReference>
<name>A0AB36JNX4_9STRE</name>
<evidence type="ECO:0000313" key="14">
    <source>
        <dbReference type="Proteomes" id="UP000188946"/>
    </source>
</evidence>
<protein>
    <recommendedName>
        <fullName evidence="15">ABC transporter ATP-binding protein</fullName>
    </recommendedName>
</protein>
<dbReference type="InterPro" id="IPR027417">
    <property type="entry name" value="P-loop_NTPase"/>
</dbReference>
<evidence type="ECO:0000313" key="12">
    <source>
        <dbReference type="EMBL" id="ONK28534.1"/>
    </source>
</evidence>
<dbReference type="Proteomes" id="UP000188946">
    <property type="component" value="Unassembled WGS sequence"/>
</dbReference>
<comment type="subcellular location">
    <subcellularLocation>
        <location evidence="1">Cell membrane</location>
        <topology evidence="1">Multi-pass membrane protein</topology>
    </subcellularLocation>
</comment>
<evidence type="ECO:0000256" key="2">
    <source>
        <dbReference type="ARBA" id="ARBA00022448"/>
    </source>
</evidence>
<accession>A0AB36JNX4</accession>
<dbReference type="GO" id="GO:0005524">
    <property type="term" value="F:ATP binding"/>
    <property type="evidence" value="ECO:0007669"/>
    <property type="project" value="UniProtKB-KW"/>
</dbReference>
<keyword evidence="4" id="KW-0547">Nucleotide-binding</keyword>
<dbReference type="RefSeq" id="WP_076996261.1">
    <property type="nucleotide sequence ID" value="NZ_MSPR01000011.1"/>
</dbReference>
<evidence type="ECO:0000256" key="6">
    <source>
        <dbReference type="ARBA" id="ARBA00022989"/>
    </source>
</evidence>
<reference evidence="13 14" key="1">
    <citation type="submission" date="2016-12" db="EMBL/GenBank/DDBJ databases">
        <authorList>
            <person name="Gulvik C.A."/>
        </authorList>
    </citation>
    <scope>NUCLEOTIDE SEQUENCE [LARGE SCALE GENOMIC DNA]</scope>
    <source>
        <strain evidence="12 14">12-5202</strain>
        <strain evidence="11 13">12-5291</strain>
    </source>
</reference>
<evidence type="ECO:0008006" key="15">
    <source>
        <dbReference type="Google" id="ProtNLM"/>
    </source>
</evidence>
<dbReference type="InterPro" id="IPR036640">
    <property type="entry name" value="ABC1_TM_sf"/>
</dbReference>
<evidence type="ECO:0000256" key="8">
    <source>
        <dbReference type="SAM" id="Phobius"/>
    </source>
</evidence>
<feature type="domain" description="ABC transporter" evidence="9">
    <location>
        <begin position="319"/>
        <end position="530"/>
    </location>
</feature>
<dbReference type="PROSITE" id="PS50929">
    <property type="entry name" value="ABC_TM1F"/>
    <property type="match status" value="1"/>
</dbReference>
<keyword evidence="2" id="KW-0813">Transport</keyword>
<dbReference type="SUPFAM" id="SSF52540">
    <property type="entry name" value="P-loop containing nucleoside triphosphate hydrolases"/>
    <property type="match status" value="1"/>
</dbReference>
<evidence type="ECO:0000256" key="1">
    <source>
        <dbReference type="ARBA" id="ARBA00004651"/>
    </source>
</evidence>
<dbReference type="Proteomes" id="UP000188600">
    <property type="component" value="Unassembled WGS sequence"/>
</dbReference>
<comment type="caution">
    <text evidence="11">The sequence shown here is derived from an EMBL/GenBank/DDBJ whole genome shotgun (WGS) entry which is preliminary data.</text>
</comment>
<keyword evidence="14" id="KW-1185">Reference proteome</keyword>
<dbReference type="Gene3D" id="1.20.1560.10">
    <property type="entry name" value="ABC transporter type 1, transmembrane domain"/>
    <property type="match status" value="1"/>
</dbReference>
<feature type="transmembrane region" description="Helical" evidence="8">
    <location>
        <begin position="12"/>
        <end position="32"/>
    </location>
</feature>
<dbReference type="InterPro" id="IPR003439">
    <property type="entry name" value="ABC_transporter-like_ATP-bd"/>
</dbReference>
<dbReference type="EMBL" id="MSPR01000011">
    <property type="protein sequence ID" value="ONK28534.1"/>
    <property type="molecule type" value="Genomic_DNA"/>
</dbReference>
<organism evidence="11 13">
    <name type="scientific">Streptococcus azizii</name>
    <dbReference type="NCBI Taxonomy" id="1579424"/>
    <lineage>
        <taxon>Bacteria</taxon>
        <taxon>Bacillati</taxon>
        <taxon>Bacillota</taxon>
        <taxon>Bacilli</taxon>
        <taxon>Lactobacillales</taxon>
        <taxon>Streptococcaceae</taxon>
        <taxon>Streptococcus</taxon>
    </lineage>
</organism>
<evidence type="ECO:0000256" key="4">
    <source>
        <dbReference type="ARBA" id="ARBA00022741"/>
    </source>
</evidence>
<feature type="domain" description="ABC transmembrane type-1" evidence="10">
    <location>
        <begin position="16"/>
        <end position="294"/>
    </location>
</feature>
<feature type="transmembrane region" description="Helical" evidence="8">
    <location>
        <begin position="138"/>
        <end position="166"/>
    </location>
</feature>
<sequence>MKTIVYKLKILIIVQLFFHILYSLTNVVLPMLNKYLFDTIFELGLRGLLLLLLAYILAIISNSVFQYISQVYEWKVSKAFFITVRRQLAEVALSRPLAQFSKKNISAYLSIFDNDLEMIEESYLGAITDIIRSSLSMLIYAVSLFLFVHPMIAVGIIVSSLLAVLVPKLVSERLSKRQRLFLQGLERYFQVITDLFAAKNRVNKETFHNISSVHHAVLQETEEARFRFGRFKTLTNVLNGFSMFVVQLTAFALVGYLLLRKDLTVGAAIATFSYVENFIYPMKYILLDINAINATKETVQNIEEYLDGEVLQAQLPTYPAFDELLLVEMGYHLGDTRIADFSYKFEKGKKYAIVGQSGGGKSTFLRSLVGEITIDKGNICQRVGNECYSFDPAMAFYLSQFEQFYHTNFENNITVYGTYDRGREEVERLFHTLPISLQESLQSMTDPGQLSGGEKNIMGILRALMSGKDILLMDEPTAHLDPQLTQQLLFALSELENKLLIVVLHESNQEILSYFDKVLLVTNGSISEIG</sequence>
<evidence type="ECO:0000313" key="13">
    <source>
        <dbReference type="Proteomes" id="UP000188600"/>
    </source>
</evidence>
<dbReference type="Gene3D" id="3.40.50.300">
    <property type="entry name" value="P-loop containing nucleotide triphosphate hydrolases"/>
    <property type="match status" value="1"/>
</dbReference>
<dbReference type="PROSITE" id="PS50893">
    <property type="entry name" value="ABC_TRANSPORTER_2"/>
    <property type="match status" value="1"/>
</dbReference>
<evidence type="ECO:0000259" key="9">
    <source>
        <dbReference type="PROSITE" id="PS50893"/>
    </source>
</evidence>
<dbReference type="InterPro" id="IPR003593">
    <property type="entry name" value="AAA+_ATPase"/>
</dbReference>
<dbReference type="Pfam" id="PF00005">
    <property type="entry name" value="ABC_tran"/>
    <property type="match status" value="1"/>
</dbReference>
<evidence type="ECO:0000256" key="3">
    <source>
        <dbReference type="ARBA" id="ARBA00022692"/>
    </source>
</evidence>
<evidence type="ECO:0000313" key="11">
    <source>
        <dbReference type="EMBL" id="ONK27101.1"/>
    </source>
</evidence>
<dbReference type="AlphaFoldDB" id="A0AB36JNX4"/>
<evidence type="ECO:0000256" key="7">
    <source>
        <dbReference type="ARBA" id="ARBA00023136"/>
    </source>
</evidence>
<feature type="transmembrane region" description="Helical" evidence="8">
    <location>
        <begin position="237"/>
        <end position="259"/>
    </location>
</feature>
<dbReference type="GO" id="GO:0005886">
    <property type="term" value="C:plasma membrane"/>
    <property type="evidence" value="ECO:0007669"/>
    <property type="project" value="UniProtKB-SubCell"/>
</dbReference>
<feature type="transmembrane region" description="Helical" evidence="8">
    <location>
        <begin position="44"/>
        <end position="65"/>
    </location>
</feature>
<evidence type="ECO:0000259" key="10">
    <source>
        <dbReference type="PROSITE" id="PS50929"/>
    </source>
</evidence>
<keyword evidence="5" id="KW-0067">ATP-binding</keyword>
<dbReference type="SUPFAM" id="SSF90123">
    <property type="entry name" value="ABC transporter transmembrane region"/>
    <property type="match status" value="1"/>
</dbReference>
<dbReference type="Pfam" id="PF00664">
    <property type="entry name" value="ABC_membrane"/>
    <property type="match status" value="1"/>
</dbReference>
<proteinExistence type="predicted"/>
<dbReference type="SMART" id="SM00382">
    <property type="entry name" value="AAA"/>
    <property type="match status" value="1"/>
</dbReference>
<gene>
    <name evidence="12" type="ORF">BVE84_06560</name>
    <name evidence="11" type="ORF">BVE86_05925</name>
</gene>
<keyword evidence="6 8" id="KW-1133">Transmembrane helix</keyword>
<evidence type="ECO:0000256" key="5">
    <source>
        <dbReference type="ARBA" id="ARBA00022840"/>
    </source>
</evidence>
<dbReference type="GO" id="GO:0016887">
    <property type="term" value="F:ATP hydrolysis activity"/>
    <property type="evidence" value="ECO:0007669"/>
    <property type="project" value="InterPro"/>
</dbReference>
<keyword evidence="3 8" id="KW-0812">Transmembrane</keyword>
<dbReference type="InterPro" id="IPR011527">
    <property type="entry name" value="ABC1_TM_dom"/>
</dbReference>